<dbReference type="AlphaFoldDB" id="A0A4Y3TPZ8"/>
<dbReference type="Proteomes" id="UP000317617">
    <property type="component" value="Unassembled WGS sequence"/>
</dbReference>
<dbReference type="STRING" id="104099.AD949_10550"/>
<protein>
    <recommendedName>
        <fullName evidence="3">Phage tail protein</fullName>
    </recommendedName>
</protein>
<dbReference type="EMBL" id="BJMU01000020">
    <property type="protein sequence ID" value="GEB83858.1"/>
    <property type="molecule type" value="Genomic_DNA"/>
</dbReference>
<gene>
    <name evidence="1" type="ORF">AOR01nite_23350</name>
</gene>
<dbReference type="OrthoDB" id="7354005at2"/>
<keyword evidence="2" id="KW-1185">Reference proteome</keyword>
<dbReference type="InterPro" id="IPR044000">
    <property type="entry name" value="Phage_tube_2"/>
</dbReference>
<evidence type="ECO:0000313" key="1">
    <source>
        <dbReference type="EMBL" id="GEB83858.1"/>
    </source>
</evidence>
<organism evidence="1 2">
    <name type="scientific">Acetobacter orleanensis</name>
    <dbReference type="NCBI Taxonomy" id="104099"/>
    <lineage>
        <taxon>Bacteria</taxon>
        <taxon>Pseudomonadati</taxon>
        <taxon>Pseudomonadota</taxon>
        <taxon>Alphaproteobacteria</taxon>
        <taxon>Acetobacterales</taxon>
        <taxon>Acetobacteraceae</taxon>
        <taxon>Acetobacter</taxon>
    </lineage>
</organism>
<accession>A0A4Y3TPZ8</accession>
<evidence type="ECO:0000313" key="2">
    <source>
        <dbReference type="Proteomes" id="UP000317617"/>
    </source>
</evidence>
<name>A0A4Y3TPZ8_9PROT</name>
<comment type="caution">
    <text evidence="1">The sequence shown here is derived from an EMBL/GenBank/DDBJ whole genome shotgun (WGS) entry which is preliminary data.</text>
</comment>
<reference evidence="1 2" key="1">
    <citation type="submission" date="2019-06" db="EMBL/GenBank/DDBJ databases">
        <title>Whole genome shotgun sequence of Acetobacter orleanensis NBRC 13752.</title>
        <authorList>
            <person name="Hosoyama A."/>
            <person name="Uohara A."/>
            <person name="Ohji S."/>
            <person name="Ichikawa N."/>
        </authorList>
    </citation>
    <scope>NUCLEOTIDE SEQUENCE [LARGE SCALE GENOMIC DNA]</scope>
    <source>
        <strain evidence="1 2">NBRC 13752</strain>
    </source>
</reference>
<evidence type="ECO:0008006" key="3">
    <source>
        <dbReference type="Google" id="ProtNLM"/>
    </source>
</evidence>
<dbReference type="RefSeq" id="WP_048835471.1">
    <property type="nucleotide sequence ID" value="NZ_BJMU01000020.1"/>
</dbReference>
<proteinExistence type="predicted"/>
<dbReference type="Pfam" id="PF18906">
    <property type="entry name" value="Phage_tube_2"/>
    <property type="match status" value="1"/>
</dbReference>
<sequence length="403" mass="42317">MAYTGATTGYAAGAETNTSAVDYALETAYNQAPTGAYQALRYTDFTLDVNETETQPDEINDIPEMAQSVLTGRTTQGDQGGILSAVTYEDLIAGVMGADFSPTNSVTINSTATPPISGGYSIKNQYHSGNDVITGLNFSTFPNVGFVNIQDSQNNINGVYKYINNNNGLEFNPGTFSVPDATKLGDGAKITLANIINGKIGKTFTFRKALSGKWNIFTGTMVNQVQISLAKGQPATVKIDLVGSDMSVSDTDIAASVTPRTTTPLIDTVEGFLGCSIFGKTPAGCIQSATITLSRDGSGQDTGMGHLGACGIRFGSFKAAMEIVYLFRDYAQFLDWQSGKTGPVTVGVQGNDGIGYQFVVLNGIIRNPKTPIPGKNQTVQATVSITANPAPGGGTFGIFRTGN</sequence>